<keyword evidence="1" id="KW-0472">Membrane</keyword>
<evidence type="ECO:0000313" key="3">
    <source>
        <dbReference type="Proteomes" id="UP000316343"/>
    </source>
</evidence>
<organism evidence="2 3">
    <name type="scientific">Erythrobacter insulae</name>
    <dbReference type="NCBI Taxonomy" id="2584124"/>
    <lineage>
        <taxon>Bacteria</taxon>
        <taxon>Pseudomonadati</taxon>
        <taxon>Pseudomonadota</taxon>
        <taxon>Alphaproteobacteria</taxon>
        <taxon>Sphingomonadales</taxon>
        <taxon>Erythrobacteraceae</taxon>
        <taxon>Erythrobacter/Porphyrobacter group</taxon>
        <taxon>Erythrobacter</taxon>
    </lineage>
</organism>
<keyword evidence="1" id="KW-0812">Transmembrane</keyword>
<protein>
    <submittedName>
        <fullName evidence="2">Uncharacterized protein</fullName>
    </submittedName>
</protein>
<dbReference type="AlphaFoldDB" id="A0A547P6U0"/>
<feature type="transmembrane region" description="Helical" evidence="1">
    <location>
        <begin position="123"/>
        <end position="145"/>
    </location>
</feature>
<gene>
    <name evidence="2" type="ORF">FGU71_12590</name>
</gene>
<dbReference type="RefSeq" id="WP_142789139.1">
    <property type="nucleotide sequence ID" value="NZ_VHJK01000002.1"/>
</dbReference>
<name>A0A547P6U0_9SPHN</name>
<evidence type="ECO:0000313" key="2">
    <source>
        <dbReference type="EMBL" id="TRD09849.1"/>
    </source>
</evidence>
<dbReference type="OrthoDB" id="7408319at2"/>
<dbReference type="EMBL" id="VHJK01000002">
    <property type="protein sequence ID" value="TRD09849.1"/>
    <property type="molecule type" value="Genomic_DNA"/>
</dbReference>
<evidence type="ECO:0000256" key="1">
    <source>
        <dbReference type="SAM" id="Phobius"/>
    </source>
</evidence>
<proteinExistence type="predicted"/>
<dbReference type="Proteomes" id="UP000316343">
    <property type="component" value="Unassembled WGS sequence"/>
</dbReference>
<keyword evidence="3" id="KW-1185">Reference proteome</keyword>
<feature type="transmembrane region" description="Helical" evidence="1">
    <location>
        <begin position="21"/>
        <end position="46"/>
    </location>
</feature>
<comment type="caution">
    <text evidence="2">The sequence shown here is derived from an EMBL/GenBank/DDBJ whole genome shotgun (WGS) entry which is preliminary data.</text>
</comment>
<sequence length="154" mass="16231">MKISLNSWQDKGAIVLDPFIIFAKFAVIAILAGIAAWVPVAIYLMIEAGRSSSENALSGFQLGALQVSLLGSLAIGFPVALLTYFLAVRQLARTPSALFLIAALSAVMITLAAYLVADTAAAFAFGVPSLIAAMTFAVLGWFWIIRPQRGAING</sequence>
<reference evidence="2 3" key="1">
    <citation type="submission" date="2019-06" db="EMBL/GenBank/DDBJ databases">
        <title>Erythrobacter insulae sp. nov., isolated from a tidal flat.</title>
        <authorList>
            <person name="Yoon J.-H."/>
        </authorList>
    </citation>
    <scope>NUCLEOTIDE SEQUENCE [LARGE SCALE GENOMIC DNA]</scope>
    <source>
        <strain evidence="2 3">JBTF-M21</strain>
    </source>
</reference>
<accession>A0A547P6U0</accession>
<feature type="transmembrane region" description="Helical" evidence="1">
    <location>
        <begin position="98"/>
        <end position="117"/>
    </location>
</feature>
<keyword evidence="1" id="KW-1133">Transmembrane helix</keyword>
<feature type="transmembrane region" description="Helical" evidence="1">
    <location>
        <begin position="66"/>
        <end position="86"/>
    </location>
</feature>